<dbReference type="Pfam" id="PF09451">
    <property type="entry name" value="ATG27"/>
    <property type="match status" value="1"/>
</dbReference>
<dbReference type="GO" id="GO:0031966">
    <property type="term" value="C:mitochondrial membrane"/>
    <property type="evidence" value="ECO:0007669"/>
    <property type="project" value="UniProtKB-SubCell"/>
</dbReference>
<dbReference type="Proteomes" id="UP000238350">
    <property type="component" value="Unassembled WGS sequence"/>
</dbReference>
<dbReference type="InterPro" id="IPR018939">
    <property type="entry name" value="Autophagy-rel_prot_27"/>
</dbReference>
<gene>
    <name evidence="20" type="ORF">B9G98_02901</name>
</gene>
<protein>
    <recommendedName>
        <fullName evidence="6">Autophagy-related protein 27</fullName>
    </recommendedName>
</protein>
<evidence type="ECO:0000256" key="14">
    <source>
        <dbReference type="ARBA" id="ARBA00023128"/>
    </source>
</evidence>
<keyword evidence="14" id="KW-0496">Mitochondrion</keyword>
<dbReference type="PANTHER" id="PTHR15071">
    <property type="entry name" value="MANNOSE-6-PHOSPHATE RECEPTOR FAMILY MEMBER"/>
    <property type="match status" value="1"/>
</dbReference>
<dbReference type="PROSITE" id="PS51914">
    <property type="entry name" value="MRH"/>
    <property type="match status" value="1"/>
</dbReference>
<keyword evidence="13" id="KW-0333">Golgi apparatus</keyword>
<evidence type="ECO:0000256" key="2">
    <source>
        <dbReference type="ARBA" id="ARBA00004358"/>
    </source>
</evidence>
<dbReference type="InterPro" id="IPR009011">
    <property type="entry name" value="Man6P_isomerase_rcpt-bd_dom_sf"/>
</dbReference>
<evidence type="ECO:0000256" key="10">
    <source>
        <dbReference type="ARBA" id="ARBA00022927"/>
    </source>
</evidence>
<evidence type="ECO:0000256" key="18">
    <source>
        <dbReference type="SAM" id="Phobius"/>
    </source>
</evidence>
<comment type="subcellular location">
    <subcellularLocation>
        <location evidence="2">Cytoplasmic vesicle membrane</location>
        <topology evidence="2">Single-pass type I membrane protein</topology>
    </subcellularLocation>
    <subcellularLocation>
        <location evidence="4">Golgi apparatus membrane</location>
        <topology evidence="4">Single-pass type I membrane protein</topology>
    </subcellularLocation>
    <subcellularLocation>
        <location evidence="1">Mitochondrion membrane</location>
        <topology evidence="1">Single-pass membrane protein</topology>
    </subcellularLocation>
    <subcellularLocation>
        <location evidence="3">Preautophagosomal structure membrane</location>
        <topology evidence="3">Single-pass type I membrane protein</topology>
    </subcellularLocation>
</comment>
<evidence type="ECO:0000256" key="1">
    <source>
        <dbReference type="ARBA" id="ARBA00004304"/>
    </source>
</evidence>
<evidence type="ECO:0000259" key="19">
    <source>
        <dbReference type="PROSITE" id="PS51914"/>
    </source>
</evidence>
<dbReference type="STRING" id="45607.A0A2T0FJW6"/>
<keyword evidence="11 18" id="KW-1133">Transmembrane helix</keyword>
<dbReference type="GO" id="GO:0006914">
    <property type="term" value="P:autophagy"/>
    <property type="evidence" value="ECO:0007669"/>
    <property type="project" value="UniProtKB-KW"/>
</dbReference>
<organism evidence="20 21">
    <name type="scientific">Wickerhamiella sorbophila</name>
    <dbReference type="NCBI Taxonomy" id="45607"/>
    <lineage>
        <taxon>Eukaryota</taxon>
        <taxon>Fungi</taxon>
        <taxon>Dikarya</taxon>
        <taxon>Ascomycota</taxon>
        <taxon>Saccharomycotina</taxon>
        <taxon>Dipodascomycetes</taxon>
        <taxon>Dipodascales</taxon>
        <taxon>Trichomonascaceae</taxon>
        <taxon>Wickerhamiella</taxon>
    </lineage>
</organism>
<name>A0A2T0FJW6_9ASCO</name>
<keyword evidence="8 18" id="KW-0812">Transmembrane</keyword>
<evidence type="ECO:0000313" key="20">
    <source>
        <dbReference type="EMBL" id="PRT55281.1"/>
    </source>
</evidence>
<dbReference type="InterPro" id="IPR044865">
    <property type="entry name" value="MRH_dom"/>
</dbReference>
<keyword evidence="9" id="KW-0732">Signal</keyword>
<reference evidence="20 21" key="1">
    <citation type="submission" date="2017-04" db="EMBL/GenBank/DDBJ databases">
        <title>Genome sequencing of [Candida] sorbophila.</title>
        <authorList>
            <person name="Ahn J.O."/>
        </authorList>
    </citation>
    <scope>NUCLEOTIDE SEQUENCE [LARGE SCALE GENOMIC DNA]</scope>
    <source>
        <strain evidence="20 21">DS02</strain>
    </source>
</reference>
<evidence type="ECO:0000256" key="7">
    <source>
        <dbReference type="ARBA" id="ARBA00022448"/>
    </source>
</evidence>
<keyword evidence="17" id="KW-0968">Cytoplasmic vesicle</keyword>
<keyword evidence="16" id="KW-1015">Disulfide bond</keyword>
<evidence type="ECO:0000256" key="3">
    <source>
        <dbReference type="ARBA" id="ARBA00004472"/>
    </source>
</evidence>
<proteinExistence type="inferred from homology"/>
<sequence>MRFIRFALAGTALALPGCKNIKVDNEKYDLSDLAKTWIISEEIETPPTLTNLTWYYNPCGAIEESNCPPKSQLCGVERVTRDGTTEITQIIPIYSDGENASRAVEGAIDENAEGIRFIYSGATWGDKAVSAEVVFNCGTESKYVSGADTWENESLLLTFTTPSVCADRSEKPRPPPSEPDESRGFFGSIFHFFWMIFVYLLVLALIVGVILFIRYRQTGQAPVYREDLESLLRDLPYLIRDFFRKIRETFGGSSRGYAAL</sequence>
<evidence type="ECO:0000256" key="9">
    <source>
        <dbReference type="ARBA" id="ARBA00022729"/>
    </source>
</evidence>
<evidence type="ECO:0000256" key="15">
    <source>
        <dbReference type="ARBA" id="ARBA00023136"/>
    </source>
</evidence>
<dbReference type="EMBL" id="NDIQ01000021">
    <property type="protein sequence ID" value="PRT55281.1"/>
    <property type="molecule type" value="Genomic_DNA"/>
</dbReference>
<evidence type="ECO:0000256" key="16">
    <source>
        <dbReference type="ARBA" id="ARBA00023157"/>
    </source>
</evidence>
<comment type="caution">
    <text evidence="20">The sequence shown here is derived from an EMBL/GenBank/DDBJ whole genome shotgun (WGS) entry which is preliminary data.</text>
</comment>
<evidence type="ECO:0000256" key="5">
    <source>
        <dbReference type="ARBA" id="ARBA00005363"/>
    </source>
</evidence>
<keyword evidence="10" id="KW-0653">Protein transport</keyword>
<evidence type="ECO:0000313" key="21">
    <source>
        <dbReference type="Proteomes" id="UP000238350"/>
    </source>
</evidence>
<evidence type="ECO:0000256" key="17">
    <source>
        <dbReference type="ARBA" id="ARBA00023329"/>
    </source>
</evidence>
<accession>A0A2T0FJW6</accession>
<dbReference type="GO" id="GO:0000139">
    <property type="term" value="C:Golgi membrane"/>
    <property type="evidence" value="ECO:0007669"/>
    <property type="project" value="UniProtKB-SubCell"/>
</dbReference>
<dbReference type="GO" id="GO:0030659">
    <property type="term" value="C:cytoplasmic vesicle membrane"/>
    <property type="evidence" value="ECO:0007669"/>
    <property type="project" value="UniProtKB-SubCell"/>
</dbReference>
<dbReference type="SUPFAM" id="SSF50911">
    <property type="entry name" value="Mannose 6-phosphate receptor domain"/>
    <property type="match status" value="1"/>
</dbReference>
<keyword evidence="15 18" id="KW-0472">Membrane</keyword>
<evidence type="ECO:0000256" key="13">
    <source>
        <dbReference type="ARBA" id="ARBA00023034"/>
    </source>
</evidence>
<keyword evidence="12" id="KW-0072">Autophagy</keyword>
<dbReference type="AlphaFoldDB" id="A0A2T0FJW6"/>
<evidence type="ECO:0000256" key="11">
    <source>
        <dbReference type="ARBA" id="ARBA00022989"/>
    </source>
</evidence>
<evidence type="ECO:0000256" key="12">
    <source>
        <dbReference type="ARBA" id="ARBA00023006"/>
    </source>
</evidence>
<dbReference type="Gene3D" id="2.70.130.10">
    <property type="entry name" value="Mannose-6-phosphate receptor binding domain"/>
    <property type="match status" value="1"/>
</dbReference>
<keyword evidence="21" id="KW-1185">Reference proteome</keyword>
<feature type="domain" description="MRH" evidence="19">
    <location>
        <begin position="16"/>
        <end position="167"/>
    </location>
</feature>
<evidence type="ECO:0000256" key="8">
    <source>
        <dbReference type="ARBA" id="ARBA00022692"/>
    </source>
</evidence>
<dbReference type="OrthoDB" id="29460at2759"/>
<dbReference type="GO" id="GO:0034045">
    <property type="term" value="C:phagophore assembly site membrane"/>
    <property type="evidence" value="ECO:0007669"/>
    <property type="project" value="UniProtKB-SubCell"/>
</dbReference>
<dbReference type="GO" id="GO:0015031">
    <property type="term" value="P:protein transport"/>
    <property type="evidence" value="ECO:0007669"/>
    <property type="project" value="UniProtKB-KW"/>
</dbReference>
<keyword evidence="7" id="KW-0813">Transport</keyword>
<evidence type="ECO:0000256" key="6">
    <source>
        <dbReference type="ARBA" id="ARBA00013776"/>
    </source>
</evidence>
<dbReference type="RefSeq" id="XP_024665226.1">
    <property type="nucleotide sequence ID" value="XM_024809458.1"/>
</dbReference>
<comment type="similarity">
    <text evidence="5">Belongs to the ATG27 family.</text>
</comment>
<feature type="transmembrane region" description="Helical" evidence="18">
    <location>
        <begin position="192"/>
        <end position="213"/>
    </location>
</feature>
<dbReference type="GeneID" id="36516649"/>
<evidence type="ECO:0000256" key="4">
    <source>
        <dbReference type="ARBA" id="ARBA00004614"/>
    </source>
</evidence>
<dbReference type="PANTHER" id="PTHR15071:SF13">
    <property type="entry name" value="AUTOPHAGY-RELATED PROTEIN 27"/>
    <property type="match status" value="1"/>
</dbReference>